<keyword evidence="1" id="KW-0732">Signal</keyword>
<feature type="signal peptide" evidence="1">
    <location>
        <begin position="1"/>
        <end position="18"/>
    </location>
</feature>
<dbReference type="Proteomes" id="UP001162741">
    <property type="component" value="Chromosome"/>
</dbReference>
<proteinExistence type="predicted"/>
<evidence type="ECO:0000256" key="1">
    <source>
        <dbReference type="SAM" id="SignalP"/>
    </source>
</evidence>
<accession>A0ABY6IXQ3</accession>
<feature type="chain" id="PRO_5045740127" evidence="1">
    <location>
        <begin position="19"/>
        <end position="192"/>
    </location>
</feature>
<organism evidence="2 3">
    <name type="scientific">Chitinophaga horti</name>
    <dbReference type="NCBI Taxonomy" id="2920382"/>
    <lineage>
        <taxon>Bacteria</taxon>
        <taxon>Pseudomonadati</taxon>
        <taxon>Bacteroidota</taxon>
        <taxon>Chitinophagia</taxon>
        <taxon>Chitinophagales</taxon>
        <taxon>Chitinophagaceae</taxon>
        <taxon>Chitinophaga</taxon>
    </lineage>
</organism>
<reference evidence="2" key="1">
    <citation type="submission" date="2022-10" db="EMBL/GenBank/DDBJ databases">
        <title>Chitinophaga sp. nov., isolated from soil.</title>
        <authorList>
            <person name="Jeon C.O."/>
        </authorList>
    </citation>
    <scope>NUCLEOTIDE SEQUENCE</scope>
    <source>
        <strain evidence="2">R8</strain>
    </source>
</reference>
<dbReference type="PROSITE" id="PS51257">
    <property type="entry name" value="PROKAR_LIPOPROTEIN"/>
    <property type="match status" value="1"/>
</dbReference>
<dbReference type="EMBL" id="CP107006">
    <property type="protein sequence ID" value="UYQ92168.1"/>
    <property type="molecule type" value="Genomic_DNA"/>
</dbReference>
<keyword evidence="3" id="KW-1185">Reference proteome</keyword>
<dbReference type="RefSeq" id="WP_264280477.1">
    <property type="nucleotide sequence ID" value="NZ_CP107006.1"/>
</dbReference>
<evidence type="ECO:0000313" key="2">
    <source>
        <dbReference type="EMBL" id="UYQ92168.1"/>
    </source>
</evidence>
<protein>
    <submittedName>
        <fullName evidence="2">Uncharacterized protein</fullName>
    </submittedName>
</protein>
<name>A0ABY6IXQ3_9BACT</name>
<gene>
    <name evidence="2" type="ORF">MKQ68_18945</name>
</gene>
<sequence length="192" mass="21502">MRKVLQFALCALLFSACATTPSLKPEEALTLINQTYHYPAKYGYTLYLDDPELHRLVQLNGLDTSGLLNIVPEGEVIPEGAHQVSLTEKGRSYLMVDSSLPEGQQRVHAVTAYIAETDPEKAIAILDEPKAGSIVAQYQVSYRDHTPFTAMAPTREFTKPETKKVYFQYQGNAWKLIEKPEQDFGGNATHRK</sequence>
<evidence type="ECO:0000313" key="3">
    <source>
        <dbReference type="Proteomes" id="UP001162741"/>
    </source>
</evidence>